<keyword evidence="2" id="KW-1185">Reference proteome</keyword>
<protein>
    <submittedName>
        <fullName evidence="1">Uncharacterized protein</fullName>
    </submittedName>
</protein>
<evidence type="ECO:0000313" key="1">
    <source>
        <dbReference type="EMBL" id="MFC6724687.1"/>
    </source>
</evidence>
<gene>
    <name evidence="1" type="ORF">ACFQE1_09920</name>
</gene>
<sequence length="108" mass="11814">MAARPPQNSSSEPETVEFGIPALAARLEDARVTFPATSDELVAGLDDPSIPYDVAGHTVSLSEALEELPRDRFETQRELLDLLHPVFEERRTSGAGSVVDRLRGLLPF</sequence>
<reference evidence="1 2" key="1">
    <citation type="journal article" date="2019" name="Int. J. Syst. Evol. Microbiol.">
        <title>The Global Catalogue of Microorganisms (GCM) 10K type strain sequencing project: providing services to taxonomists for standard genome sequencing and annotation.</title>
        <authorList>
            <consortium name="The Broad Institute Genomics Platform"/>
            <consortium name="The Broad Institute Genome Sequencing Center for Infectious Disease"/>
            <person name="Wu L."/>
            <person name="Ma J."/>
        </authorList>
    </citation>
    <scope>NUCLEOTIDE SEQUENCE [LARGE SCALE GENOMIC DNA]</scope>
    <source>
        <strain evidence="1 2">NBRC 111368</strain>
    </source>
</reference>
<dbReference type="EMBL" id="JBHSWU010000250">
    <property type="protein sequence ID" value="MFC6724687.1"/>
    <property type="molecule type" value="Genomic_DNA"/>
</dbReference>
<dbReference type="Proteomes" id="UP001596328">
    <property type="component" value="Unassembled WGS sequence"/>
</dbReference>
<evidence type="ECO:0000313" key="2">
    <source>
        <dbReference type="Proteomes" id="UP001596328"/>
    </source>
</evidence>
<organism evidence="1 2">
    <name type="scientific">Halobium palmae</name>
    <dbReference type="NCBI Taxonomy" id="1776492"/>
    <lineage>
        <taxon>Archaea</taxon>
        <taxon>Methanobacteriati</taxon>
        <taxon>Methanobacteriota</taxon>
        <taxon>Stenosarchaea group</taxon>
        <taxon>Halobacteria</taxon>
        <taxon>Halobacteriales</taxon>
        <taxon>Haloferacaceae</taxon>
        <taxon>Halobium</taxon>
    </lineage>
</organism>
<dbReference type="AlphaFoldDB" id="A0ABD5S188"/>
<accession>A0ABD5S188</accession>
<comment type="caution">
    <text evidence="1">The sequence shown here is derived from an EMBL/GenBank/DDBJ whole genome shotgun (WGS) entry which is preliminary data.</text>
</comment>
<name>A0ABD5S188_9EURY</name>
<proteinExistence type="predicted"/>